<comment type="pathway">
    <text evidence="3 15">Carbohydrate degradation; glycolysis; pyruvate from D-glyceraldehyde 3-phosphate: step 5/5.</text>
</comment>
<keyword evidence="11 15" id="KW-0460">Magnesium</keyword>
<keyword evidence="13 17" id="KW-0670">Pyruvate</keyword>
<dbReference type="Proteomes" id="UP000034616">
    <property type="component" value="Unassembled WGS sequence"/>
</dbReference>
<dbReference type="Gene3D" id="3.20.20.60">
    <property type="entry name" value="Phosphoenolpyruvate-binding domains"/>
    <property type="match status" value="1"/>
</dbReference>
<dbReference type="InterPro" id="IPR036918">
    <property type="entry name" value="Pyrv_Knase_C_sf"/>
</dbReference>
<sequence>MTKESFSKRTKIVCTIGPSSRDVTTLRAMIRAGMNVARLNFSHGTYTQHKILMSHILTAGKKEGEPVALLQDLQGPKIRLGNVPDEGVILETGKTVILQTETDHFVAGEIPVFPITYSHLHKDLSVSDRILIDDGLLELKTIRISDKRIRAEVVHGGRVTSHKGMNFPDSTLSISSLTEKDREDLKFGMQQGVDWVALSFVTSAKDIVLLRRLLKQAARPGQKIPHILAKIEKHEAITHFEEILQEVDGIMVARGDLGMEIPAEEVPLRQKEIVERCRQVGKPVIVATQMLDSMIRNPRPTRAEVSDAANAVIDHADAVMLSGESATGSYPVEAVEILARIAVTTESSPLDDLPDCEDADTPMFEAVMSHLFRLLSVHHYIHGIVASPSLTLGCERLGISRPQIPLFLASSDPQEVRQLCLRWGVRPFLMKETSPDLFGKHAVQQLRKLQLVRSGMRIAVVHPGPFPGFDFLTV</sequence>
<comment type="similarity">
    <text evidence="4 15">Belongs to the pyruvate kinase family.</text>
</comment>
<dbReference type="SUPFAM" id="SSF50800">
    <property type="entry name" value="PK beta-barrel domain-like"/>
    <property type="match status" value="1"/>
</dbReference>
<dbReference type="GO" id="GO:0030955">
    <property type="term" value="F:potassium ion binding"/>
    <property type="evidence" value="ECO:0007669"/>
    <property type="project" value="UniProtKB-UniRule"/>
</dbReference>
<keyword evidence="9 15" id="KW-0418">Kinase</keyword>
<dbReference type="PRINTS" id="PR01050">
    <property type="entry name" value="PYRUVTKNASE"/>
</dbReference>
<dbReference type="InterPro" id="IPR015806">
    <property type="entry name" value="Pyrv_Knase_insert_dom_sf"/>
</dbReference>
<dbReference type="GO" id="GO:0016301">
    <property type="term" value="F:kinase activity"/>
    <property type="evidence" value="ECO:0007669"/>
    <property type="project" value="UniProtKB-KW"/>
</dbReference>
<comment type="caution">
    <text evidence="17">The sequence shown here is derived from an EMBL/GenBank/DDBJ whole genome shotgun (WGS) entry which is preliminary data.</text>
</comment>
<keyword evidence="6 15" id="KW-0808">Transferase</keyword>
<dbReference type="InterPro" id="IPR015813">
    <property type="entry name" value="Pyrv/PenolPyrv_kinase-like_dom"/>
</dbReference>
<comment type="cofactor">
    <cofactor evidence="1">
        <name>Mg(2+)</name>
        <dbReference type="ChEBI" id="CHEBI:18420"/>
    </cofactor>
</comment>
<dbReference type="GO" id="GO:0000287">
    <property type="term" value="F:magnesium ion binding"/>
    <property type="evidence" value="ECO:0007669"/>
    <property type="project" value="UniProtKB-UniRule"/>
</dbReference>
<dbReference type="NCBIfam" id="NF004978">
    <property type="entry name" value="PRK06354.1"/>
    <property type="match status" value="1"/>
</dbReference>
<dbReference type="GO" id="GO:0005524">
    <property type="term" value="F:ATP binding"/>
    <property type="evidence" value="ECO:0007669"/>
    <property type="project" value="UniProtKB-KW"/>
</dbReference>
<dbReference type="Pfam" id="PF00224">
    <property type="entry name" value="PK"/>
    <property type="match status" value="1"/>
</dbReference>
<dbReference type="NCBIfam" id="TIGR01064">
    <property type="entry name" value="pyruv_kin"/>
    <property type="match status" value="1"/>
</dbReference>
<accession>A0A0G0XJJ5</accession>
<name>A0A0G0XJJ5_9BACT</name>
<keyword evidence="8" id="KW-0547">Nucleotide-binding</keyword>
<evidence type="ECO:0000256" key="15">
    <source>
        <dbReference type="RuleBase" id="RU000504"/>
    </source>
</evidence>
<evidence type="ECO:0000256" key="6">
    <source>
        <dbReference type="ARBA" id="ARBA00022679"/>
    </source>
</evidence>
<evidence type="ECO:0000259" key="16">
    <source>
        <dbReference type="Pfam" id="PF00224"/>
    </source>
</evidence>
<dbReference type="Gene3D" id="3.40.1380.20">
    <property type="entry name" value="Pyruvate kinase, C-terminal domain"/>
    <property type="match status" value="1"/>
</dbReference>
<evidence type="ECO:0000256" key="5">
    <source>
        <dbReference type="ARBA" id="ARBA00012142"/>
    </source>
</evidence>
<evidence type="ECO:0000313" key="18">
    <source>
        <dbReference type="Proteomes" id="UP000034616"/>
    </source>
</evidence>
<dbReference type="Gene3D" id="2.40.33.10">
    <property type="entry name" value="PK beta-barrel domain-like"/>
    <property type="match status" value="1"/>
</dbReference>
<evidence type="ECO:0000256" key="1">
    <source>
        <dbReference type="ARBA" id="ARBA00001946"/>
    </source>
</evidence>
<evidence type="ECO:0000256" key="12">
    <source>
        <dbReference type="ARBA" id="ARBA00023152"/>
    </source>
</evidence>
<evidence type="ECO:0000256" key="10">
    <source>
        <dbReference type="ARBA" id="ARBA00022840"/>
    </source>
</evidence>
<evidence type="ECO:0000256" key="14">
    <source>
        <dbReference type="NCBIfam" id="TIGR01064"/>
    </source>
</evidence>
<keyword evidence="12 15" id="KW-0324">Glycolysis</keyword>
<evidence type="ECO:0000256" key="11">
    <source>
        <dbReference type="ARBA" id="ARBA00022842"/>
    </source>
</evidence>
<keyword evidence="10" id="KW-0067">ATP-binding</keyword>
<dbReference type="InterPro" id="IPR001697">
    <property type="entry name" value="Pyr_Knase"/>
</dbReference>
<evidence type="ECO:0000256" key="3">
    <source>
        <dbReference type="ARBA" id="ARBA00004997"/>
    </source>
</evidence>
<evidence type="ECO:0000256" key="8">
    <source>
        <dbReference type="ARBA" id="ARBA00022741"/>
    </source>
</evidence>
<dbReference type="GO" id="GO:0004743">
    <property type="term" value="F:pyruvate kinase activity"/>
    <property type="evidence" value="ECO:0007669"/>
    <property type="project" value="UniProtKB-UniRule"/>
</dbReference>
<dbReference type="InterPro" id="IPR011037">
    <property type="entry name" value="Pyrv_Knase-like_insert_dom_sf"/>
</dbReference>
<evidence type="ECO:0000256" key="7">
    <source>
        <dbReference type="ARBA" id="ARBA00022723"/>
    </source>
</evidence>
<feature type="domain" description="Pyruvate kinase barrel" evidence="16">
    <location>
        <begin position="8"/>
        <end position="335"/>
    </location>
</feature>
<dbReference type="UniPathway" id="UPA00109">
    <property type="reaction ID" value="UER00188"/>
</dbReference>
<dbReference type="FunFam" id="3.20.20.60:FF:000025">
    <property type="entry name" value="Pyruvate kinase"/>
    <property type="match status" value="1"/>
</dbReference>
<evidence type="ECO:0000256" key="13">
    <source>
        <dbReference type="ARBA" id="ARBA00023317"/>
    </source>
</evidence>
<dbReference type="AlphaFoldDB" id="A0A0G0XJJ5"/>
<evidence type="ECO:0000313" key="17">
    <source>
        <dbReference type="EMBL" id="KKR87837.1"/>
    </source>
</evidence>
<dbReference type="PANTHER" id="PTHR11817">
    <property type="entry name" value="PYRUVATE KINASE"/>
    <property type="match status" value="1"/>
</dbReference>
<organism evidence="17 18">
    <name type="scientific">Candidatus Uhrbacteria bacterium GW2011_GWC2_41_11</name>
    <dbReference type="NCBI Taxonomy" id="1618985"/>
    <lineage>
        <taxon>Bacteria</taxon>
        <taxon>Candidatus Uhriibacteriota</taxon>
    </lineage>
</organism>
<dbReference type="SUPFAM" id="SSF51621">
    <property type="entry name" value="Phosphoenolpyruvate/pyruvate domain"/>
    <property type="match status" value="1"/>
</dbReference>
<comment type="catalytic activity">
    <reaction evidence="15">
        <text>pyruvate + ATP = phosphoenolpyruvate + ADP + H(+)</text>
        <dbReference type="Rhea" id="RHEA:18157"/>
        <dbReference type="ChEBI" id="CHEBI:15361"/>
        <dbReference type="ChEBI" id="CHEBI:15378"/>
        <dbReference type="ChEBI" id="CHEBI:30616"/>
        <dbReference type="ChEBI" id="CHEBI:58702"/>
        <dbReference type="ChEBI" id="CHEBI:456216"/>
        <dbReference type="EC" id="2.7.1.40"/>
    </reaction>
</comment>
<evidence type="ECO:0000256" key="9">
    <source>
        <dbReference type="ARBA" id="ARBA00022777"/>
    </source>
</evidence>
<proteinExistence type="inferred from homology"/>
<dbReference type="InterPro" id="IPR040442">
    <property type="entry name" value="Pyrv_kinase-like_dom_sf"/>
</dbReference>
<evidence type="ECO:0000256" key="4">
    <source>
        <dbReference type="ARBA" id="ARBA00008663"/>
    </source>
</evidence>
<dbReference type="PATRIC" id="fig|1618985.3.peg.119"/>
<dbReference type="SUPFAM" id="SSF52935">
    <property type="entry name" value="PK C-terminal domain-like"/>
    <property type="match status" value="1"/>
</dbReference>
<evidence type="ECO:0000256" key="2">
    <source>
        <dbReference type="ARBA" id="ARBA00001958"/>
    </source>
</evidence>
<keyword evidence="7" id="KW-0479">Metal-binding</keyword>
<gene>
    <name evidence="17" type="ORF">UU35_C0001G0118</name>
</gene>
<reference evidence="17 18" key="1">
    <citation type="journal article" date="2015" name="Nature">
        <title>rRNA introns, odd ribosomes, and small enigmatic genomes across a large radiation of phyla.</title>
        <authorList>
            <person name="Brown C.T."/>
            <person name="Hug L.A."/>
            <person name="Thomas B.C."/>
            <person name="Sharon I."/>
            <person name="Castelle C.J."/>
            <person name="Singh A."/>
            <person name="Wilkins M.J."/>
            <person name="Williams K.H."/>
            <person name="Banfield J.F."/>
        </authorList>
    </citation>
    <scope>NUCLEOTIDE SEQUENCE [LARGE SCALE GENOMIC DNA]</scope>
</reference>
<dbReference type="EC" id="2.7.1.40" evidence="5 14"/>
<comment type="cofactor">
    <cofactor evidence="2">
        <name>K(+)</name>
        <dbReference type="ChEBI" id="CHEBI:29103"/>
    </cofactor>
</comment>
<dbReference type="FunFam" id="2.40.33.10:FF:000001">
    <property type="entry name" value="Pyruvate kinase"/>
    <property type="match status" value="1"/>
</dbReference>
<dbReference type="NCBIfam" id="NF004491">
    <property type="entry name" value="PRK05826.1"/>
    <property type="match status" value="1"/>
</dbReference>
<dbReference type="InterPro" id="IPR015793">
    <property type="entry name" value="Pyrv_Knase_brl"/>
</dbReference>
<dbReference type="EMBL" id="LCAH01000001">
    <property type="protein sequence ID" value="KKR87837.1"/>
    <property type="molecule type" value="Genomic_DNA"/>
</dbReference>
<protein>
    <recommendedName>
        <fullName evidence="5 14">Pyruvate kinase</fullName>
        <ecNumber evidence="5 14">2.7.1.40</ecNumber>
    </recommendedName>
</protein>